<comment type="caution">
    <text evidence="1">The sequence shown here is derived from an EMBL/GenBank/DDBJ whole genome shotgun (WGS) entry which is preliminary data.</text>
</comment>
<accession>A0A4U6XBH9</accession>
<dbReference type="AlphaFoldDB" id="A0A4U6XBH9"/>
<name>A0A4U6XBH9_9PEZI</name>
<keyword evidence="2" id="KW-1185">Reference proteome</keyword>
<reference evidence="1 2" key="1">
    <citation type="journal article" date="2019" name="PLoS ONE">
        <title>Comparative genome analysis indicates high evolutionary potential of pathogenicity genes in Colletotrichum tanaceti.</title>
        <authorList>
            <person name="Lelwala R.V."/>
            <person name="Korhonen P.K."/>
            <person name="Young N.D."/>
            <person name="Scott J.B."/>
            <person name="Ades P.A."/>
            <person name="Gasser R.B."/>
            <person name="Taylor P.W.J."/>
        </authorList>
    </citation>
    <scope>NUCLEOTIDE SEQUENCE [LARGE SCALE GENOMIC DNA]</scope>
    <source>
        <strain evidence="1">BRIP57314</strain>
    </source>
</reference>
<dbReference type="OrthoDB" id="4835975at2759"/>
<gene>
    <name evidence="1" type="ORF">CTA1_6152</name>
</gene>
<dbReference type="EMBL" id="PJEX01000335">
    <property type="protein sequence ID" value="TKW51087.1"/>
    <property type="molecule type" value="Genomic_DNA"/>
</dbReference>
<sequence length="514" mass="59520">MHTKSFPLSLSLSSLSENSIFLNSQLDLSLDSKHPTQHRLSKMDRIRSHETPHVFRLPSELHFQILMGLDSASDLRAWISASDVAFAHFLEYKATVFRLHMADHLLPEALAVLRLRRIHEESAEPAKARDLVNLTCELLEGADPRAPSNALLPRDFDTVAALLELIDDLSLIFSGVTQCRNHPILSVEHTPCPDSDCQPRWRERYIRDKWHQRPILLFELHAQALLYRNYETYEDGEEQELYDRLGKAFEVRLRLYYSYHYPCRFEEAVQFVCRRNDDYLQLALRKVVRIDEIGGQPGSTSHITAKEPARNLREAVDDPIVCSRSTRLFWANGAMLKRIQGMSAVHVDLIRGFRDDDVSVTLVGTWHDTSSGDEAPVYRLARPEGEIEGWNGNPREYLYKKDRDGYTAVASLLLLREREGWTPADDIHNLRRMIAGGIRPLAQLMRMTPPERQQRILDQYVRPASNVRCRVIEHLQQRQSLRGPLWRKHVIEQYSGIRFYLTELLDWLSSQVVN</sequence>
<protein>
    <submittedName>
        <fullName evidence="1">Uncharacterized protein</fullName>
    </submittedName>
</protein>
<proteinExistence type="predicted"/>
<evidence type="ECO:0000313" key="1">
    <source>
        <dbReference type="EMBL" id="TKW51087.1"/>
    </source>
</evidence>
<organism evidence="1 2">
    <name type="scientific">Colletotrichum tanaceti</name>
    <dbReference type="NCBI Taxonomy" id="1306861"/>
    <lineage>
        <taxon>Eukaryota</taxon>
        <taxon>Fungi</taxon>
        <taxon>Dikarya</taxon>
        <taxon>Ascomycota</taxon>
        <taxon>Pezizomycotina</taxon>
        <taxon>Sordariomycetes</taxon>
        <taxon>Hypocreomycetidae</taxon>
        <taxon>Glomerellales</taxon>
        <taxon>Glomerellaceae</taxon>
        <taxon>Colletotrichum</taxon>
        <taxon>Colletotrichum destructivum species complex</taxon>
    </lineage>
</organism>
<evidence type="ECO:0000313" key="2">
    <source>
        <dbReference type="Proteomes" id="UP000310108"/>
    </source>
</evidence>
<dbReference type="Proteomes" id="UP000310108">
    <property type="component" value="Unassembled WGS sequence"/>
</dbReference>